<evidence type="ECO:0000256" key="3">
    <source>
        <dbReference type="ARBA" id="ARBA00023136"/>
    </source>
</evidence>
<dbReference type="GO" id="GO:0006888">
    <property type="term" value="P:endoplasmic reticulum to Golgi vesicle-mediated transport"/>
    <property type="evidence" value="ECO:0007669"/>
    <property type="project" value="TreeGrafter"/>
</dbReference>
<dbReference type="Gene3D" id="3.30.450.50">
    <property type="entry name" value="Longin domain"/>
    <property type="match status" value="1"/>
</dbReference>
<dbReference type="AlphaFoldDB" id="A0A9N9GCA9"/>
<evidence type="ECO:0000259" key="10">
    <source>
        <dbReference type="PROSITE" id="PS50892"/>
    </source>
</evidence>
<keyword evidence="3" id="KW-0472">Membrane</keyword>
<evidence type="ECO:0000259" key="9">
    <source>
        <dbReference type="PROSITE" id="PS50859"/>
    </source>
</evidence>
<dbReference type="GO" id="GO:0005484">
    <property type="term" value="F:SNAP receptor activity"/>
    <property type="evidence" value="ECO:0007669"/>
    <property type="project" value="TreeGrafter"/>
</dbReference>
<dbReference type="SUPFAM" id="SSF58038">
    <property type="entry name" value="SNARE fusion complex"/>
    <property type="match status" value="1"/>
</dbReference>
<dbReference type="InterPro" id="IPR011012">
    <property type="entry name" value="Longin-like_dom_sf"/>
</dbReference>
<comment type="similarity">
    <text evidence="1">Belongs to the synaptobrevin family.</text>
</comment>
<keyword evidence="5" id="KW-0449">Lipoprotein</keyword>
<dbReference type="Gene3D" id="1.20.5.110">
    <property type="match status" value="1"/>
</dbReference>
<keyword evidence="8" id="KW-0175">Coiled coil</keyword>
<accession>A0A9N9GCA9</accession>
<evidence type="ECO:0000256" key="6">
    <source>
        <dbReference type="ARBA" id="ARBA00023289"/>
    </source>
</evidence>
<dbReference type="PANTHER" id="PTHR45806:SF1">
    <property type="entry name" value="SYNAPTOBREVIN HOMOLOG YKT6"/>
    <property type="match status" value="1"/>
</dbReference>
<dbReference type="Pfam" id="PF00957">
    <property type="entry name" value="Synaptobrevin"/>
    <property type="match status" value="1"/>
</dbReference>
<evidence type="ECO:0000256" key="8">
    <source>
        <dbReference type="PROSITE-ProRule" id="PRU00290"/>
    </source>
</evidence>
<dbReference type="PANTHER" id="PTHR45806">
    <property type="entry name" value="SYNAPTOBREVIN HOMOLOG YKT6"/>
    <property type="match status" value="1"/>
</dbReference>
<evidence type="ECO:0000256" key="1">
    <source>
        <dbReference type="ARBA" id="ARBA00008025"/>
    </source>
</evidence>
<feature type="domain" description="V-SNARE coiled-coil homology" evidence="10">
    <location>
        <begin position="144"/>
        <end position="196"/>
    </location>
</feature>
<evidence type="ECO:0000256" key="4">
    <source>
        <dbReference type="ARBA" id="ARBA00023139"/>
    </source>
</evidence>
<dbReference type="PROSITE" id="PS50859">
    <property type="entry name" value="LONGIN"/>
    <property type="match status" value="1"/>
</dbReference>
<dbReference type="InterPro" id="IPR042855">
    <property type="entry name" value="V_SNARE_CC"/>
</dbReference>
<protein>
    <submittedName>
        <fullName evidence="11">165_t:CDS:1</fullName>
    </submittedName>
</protein>
<comment type="subcellular location">
    <subcellularLocation>
        <location evidence="7">Endomembrane system</location>
        <topology evidence="7">Lipid-anchor</topology>
        <orientation evidence="7">Cytoplasmic side</orientation>
    </subcellularLocation>
</comment>
<comment type="caution">
    <text evidence="11">The sequence shown here is derived from an EMBL/GenBank/DDBJ whole genome shotgun (WGS) entry which is preliminary data.</text>
</comment>
<keyword evidence="12" id="KW-1185">Reference proteome</keyword>
<organism evidence="11 12">
    <name type="scientific">Paraglomus occultum</name>
    <dbReference type="NCBI Taxonomy" id="144539"/>
    <lineage>
        <taxon>Eukaryota</taxon>
        <taxon>Fungi</taxon>
        <taxon>Fungi incertae sedis</taxon>
        <taxon>Mucoromycota</taxon>
        <taxon>Glomeromycotina</taxon>
        <taxon>Glomeromycetes</taxon>
        <taxon>Paraglomerales</taxon>
        <taxon>Paraglomeraceae</taxon>
        <taxon>Paraglomus</taxon>
    </lineage>
</organism>
<keyword evidence="2" id="KW-0488">Methylation</keyword>
<dbReference type="PROSITE" id="PS50892">
    <property type="entry name" value="V_SNARE"/>
    <property type="match status" value="1"/>
</dbReference>
<dbReference type="Pfam" id="PF13774">
    <property type="entry name" value="Longin"/>
    <property type="match status" value="1"/>
</dbReference>
<dbReference type="EMBL" id="CAJVPJ010001468">
    <property type="protein sequence ID" value="CAG8592399.1"/>
    <property type="molecule type" value="Genomic_DNA"/>
</dbReference>
<dbReference type="GO" id="GO:0005794">
    <property type="term" value="C:Golgi apparatus"/>
    <property type="evidence" value="ECO:0007669"/>
    <property type="project" value="TreeGrafter"/>
</dbReference>
<proteinExistence type="inferred from homology"/>
<evidence type="ECO:0000256" key="7">
    <source>
        <dbReference type="ARBA" id="ARBA00046278"/>
    </source>
</evidence>
<feature type="non-terminal residue" evidence="11">
    <location>
        <position position="196"/>
    </location>
</feature>
<dbReference type="OrthoDB" id="27923at2759"/>
<feature type="domain" description="Longin" evidence="9">
    <location>
        <begin position="8"/>
        <end position="127"/>
    </location>
</feature>
<dbReference type="Proteomes" id="UP000789572">
    <property type="component" value="Unassembled WGS sequence"/>
</dbReference>
<name>A0A9N9GCA9_9GLOM</name>
<gene>
    <name evidence="11" type="ORF">POCULU_LOCUS7043</name>
</gene>
<dbReference type="CDD" id="cd14824">
    <property type="entry name" value="Longin"/>
    <property type="match status" value="1"/>
</dbReference>
<evidence type="ECO:0000256" key="5">
    <source>
        <dbReference type="ARBA" id="ARBA00023288"/>
    </source>
</evidence>
<dbReference type="SMART" id="SM01270">
    <property type="entry name" value="Longin"/>
    <property type="match status" value="1"/>
</dbReference>
<dbReference type="InterPro" id="IPR010908">
    <property type="entry name" value="Longin_dom"/>
</dbReference>
<evidence type="ECO:0000313" key="11">
    <source>
        <dbReference type="EMBL" id="CAG8592399.1"/>
    </source>
</evidence>
<sequence>MKLYSITVFSNVSTELKLLAGEYELSSFGYFQRSSVQEFMTFFSKTVAERTKPGQRQSVEESSTHLTDFNEVGYVFYAYSIPQGLAGIIITDAEYPQRVAFSLLNKVMEEFLVRFPKQTWTQKISFPELREYLIRYQDPKQGDQIMKVQEQLDETKQVMNKTIESLLQRGERLDDLIDRSRDISFQSKAFYKQAKK</sequence>
<keyword evidence="6" id="KW-0636">Prenylation</keyword>
<evidence type="ECO:0000313" key="12">
    <source>
        <dbReference type="Proteomes" id="UP000789572"/>
    </source>
</evidence>
<dbReference type="SUPFAM" id="SSF64356">
    <property type="entry name" value="SNARE-like"/>
    <property type="match status" value="1"/>
</dbReference>
<reference evidence="11" key="1">
    <citation type="submission" date="2021-06" db="EMBL/GenBank/DDBJ databases">
        <authorList>
            <person name="Kallberg Y."/>
            <person name="Tangrot J."/>
            <person name="Rosling A."/>
        </authorList>
    </citation>
    <scope>NUCLEOTIDE SEQUENCE</scope>
    <source>
        <strain evidence="11">IA702</strain>
    </source>
</reference>
<evidence type="ECO:0000256" key="2">
    <source>
        <dbReference type="ARBA" id="ARBA00022481"/>
    </source>
</evidence>
<keyword evidence="4" id="KW-0564">Palmitate</keyword>